<evidence type="ECO:0000256" key="2">
    <source>
        <dbReference type="ARBA" id="ARBA00022737"/>
    </source>
</evidence>
<evidence type="ECO:0000256" key="1">
    <source>
        <dbReference type="ARBA" id="ARBA00022723"/>
    </source>
</evidence>
<keyword evidence="4 5" id="KW-0862">Zinc</keyword>
<dbReference type="GO" id="GO:0005829">
    <property type="term" value="C:cytosol"/>
    <property type="evidence" value="ECO:0007669"/>
    <property type="project" value="TreeGrafter"/>
</dbReference>
<feature type="zinc finger region" description="C3H1-type" evidence="5">
    <location>
        <begin position="187"/>
        <end position="215"/>
    </location>
</feature>
<dbReference type="GO" id="GO:0043186">
    <property type="term" value="C:P granule"/>
    <property type="evidence" value="ECO:0007669"/>
    <property type="project" value="UniProtKB-ARBA"/>
</dbReference>
<dbReference type="SUPFAM" id="SSF90229">
    <property type="entry name" value="CCCH zinc finger"/>
    <property type="match status" value="2"/>
</dbReference>
<feature type="zinc finger region" description="C3H1-type" evidence="5">
    <location>
        <begin position="228"/>
        <end position="256"/>
    </location>
</feature>
<dbReference type="InterPro" id="IPR036855">
    <property type="entry name" value="Znf_CCCH_sf"/>
</dbReference>
<dbReference type="PANTHER" id="PTHR12547">
    <property type="entry name" value="CCCH ZINC FINGER/TIS11-RELATED"/>
    <property type="match status" value="1"/>
</dbReference>
<dbReference type="PANTHER" id="PTHR12547:SF71">
    <property type="entry name" value="CCCH-TYPE ZINC FINGER PROTEIN MOE-3-RELATED"/>
    <property type="match status" value="1"/>
</dbReference>
<dbReference type="PROSITE" id="PS50103">
    <property type="entry name" value="ZF_C3H1"/>
    <property type="match status" value="2"/>
</dbReference>
<keyword evidence="2" id="KW-0677">Repeat</keyword>
<evidence type="ECO:0000313" key="8">
    <source>
        <dbReference type="EMBL" id="ADY44489.1"/>
    </source>
</evidence>
<dbReference type="Gene3D" id="4.10.1000.10">
    <property type="entry name" value="Zinc finger, CCCH-type"/>
    <property type="match status" value="2"/>
</dbReference>
<evidence type="ECO:0000256" key="6">
    <source>
        <dbReference type="SAM" id="MobiDB-lite"/>
    </source>
</evidence>
<sequence>MLFPSNNTGFSSVTPTNVSGSGSDLTSSRNSTSISGAESSLLTSGHGSLLGSGFQFINGGGRRLTFSSMSSESASVGSSPIPNEEGMGDILQHTAALLALNTKSRSWDGEIINEACASADDSGVRSKPLLTTSTTKESFKNTVASLAAVSNANTCRIFERAFNQQSSKLPHHSLPPISGRISPKPDIYKTEMCQAWVKNNRCNFAENCRFAHGEEELRPCKIPIKNAKYKTKLCDKYTLTGLCPYGNRCLFIHPDANGRNAYIRPDRLAKMERERQALASLQSGGTSMTTQQQTPLTSRPPLPSNRAHRPPPSWPLEPPMFFHHLDSPQKALNAVTDSAPTSDCENYGTSPALSGSLSSYSLGVSPEISERLLALGDITNRNASTCVPNSISPLSELGSGDSAKGDSPSGYTSPQPQTTTTTTDVGWSTMDSDPFRLAIANDNLARHLATIFTHD</sequence>
<dbReference type="EMBL" id="JI170345">
    <property type="protein sequence ID" value="ADY44489.1"/>
    <property type="molecule type" value="mRNA"/>
</dbReference>
<feature type="region of interest" description="Disordered" evidence="6">
    <location>
        <begin position="1"/>
        <end position="38"/>
    </location>
</feature>
<dbReference type="SMART" id="SM00356">
    <property type="entry name" value="ZnF_C3H1"/>
    <property type="match status" value="2"/>
</dbReference>
<evidence type="ECO:0000256" key="3">
    <source>
        <dbReference type="ARBA" id="ARBA00022771"/>
    </source>
</evidence>
<dbReference type="InterPro" id="IPR000571">
    <property type="entry name" value="Znf_CCCH"/>
</dbReference>
<reference evidence="8" key="1">
    <citation type="journal article" date="2011" name="Genome Res.">
        <title>Deep small RNA sequencing from the nematode Ascaris reveals conservation, functional diversification, and novel developmental profiles.</title>
        <authorList>
            <person name="Wang J."/>
            <person name="Czech B."/>
            <person name="Crunk A."/>
            <person name="Wallace A."/>
            <person name="Mitreva M."/>
            <person name="Hannon G.J."/>
            <person name="Davis R.E."/>
        </authorList>
    </citation>
    <scope>NUCLEOTIDE SEQUENCE</scope>
</reference>
<dbReference type="FunFam" id="4.10.1000.10:FF:000018">
    <property type="entry name" value="Zinc finger protein"/>
    <property type="match status" value="1"/>
</dbReference>
<keyword evidence="1 5" id="KW-0479">Metal-binding</keyword>
<name>F1L2Y5_ASCSU</name>
<dbReference type="GO" id="GO:0003730">
    <property type="term" value="F:mRNA 3'-UTR binding"/>
    <property type="evidence" value="ECO:0007669"/>
    <property type="project" value="TreeGrafter"/>
</dbReference>
<feature type="domain" description="C3H1-type" evidence="7">
    <location>
        <begin position="228"/>
        <end position="256"/>
    </location>
</feature>
<dbReference type="InterPro" id="IPR045877">
    <property type="entry name" value="ZFP36-like"/>
</dbReference>
<protein>
    <submittedName>
        <fullName evidence="8">Tristetraprolin</fullName>
    </submittedName>
</protein>
<feature type="compositionally biased region" description="Polar residues" evidence="6">
    <location>
        <begin position="384"/>
        <end position="393"/>
    </location>
</feature>
<feature type="compositionally biased region" description="Low complexity" evidence="6">
    <location>
        <begin position="282"/>
        <end position="294"/>
    </location>
</feature>
<organism evidence="8">
    <name type="scientific">Ascaris suum</name>
    <name type="common">Pig roundworm</name>
    <name type="synonym">Ascaris lumbricoides</name>
    <dbReference type="NCBI Taxonomy" id="6253"/>
    <lineage>
        <taxon>Eukaryota</taxon>
        <taxon>Metazoa</taxon>
        <taxon>Ecdysozoa</taxon>
        <taxon>Nematoda</taxon>
        <taxon>Chromadorea</taxon>
        <taxon>Rhabditida</taxon>
        <taxon>Spirurina</taxon>
        <taxon>Ascaridomorpha</taxon>
        <taxon>Ascaridoidea</taxon>
        <taxon>Ascarididae</taxon>
        <taxon>Ascaris</taxon>
    </lineage>
</organism>
<dbReference type="GO" id="GO:0010468">
    <property type="term" value="P:regulation of gene expression"/>
    <property type="evidence" value="ECO:0007669"/>
    <property type="project" value="UniProtKB-ARBA"/>
</dbReference>
<feature type="region of interest" description="Disordered" evidence="6">
    <location>
        <begin position="384"/>
        <end position="427"/>
    </location>
</feature>
<dbReference type="AlphaFoldDB" id="F1L2Y5"/>
<dbReference type="GO" id="GO:0080090">
    <property type="term" value="P:regulation of primary metabolic process"/>
    <property type="evidence" value="ECO:0007669"/>
    <property type="project" value="UniProtKB-ARBA"/>
</dbReference>
<dbReference type="GO" id="GO:0030154">
    <property type="term" value="P:cell differentiation"/>
    <property type="evidence" value="ECO:0007669"/>
    <property type="project" value="UniProtKB-ARBA"/>
</dbReference>
<dbReference type="GO" id="GO:0008270">
    <property type="term" value="F:zinc ion binding"/>
    <property type="evidence" value="ECO:0007669"/>
    <property type="project" value="UniProtKB-KW"/>
</dbReference>
<keyword evidence="3 5" id="KW-0863">Zinc-finger</keyword>
<evidence type="ECO:0000256" key="5">
    <source>
        <dbReference type="PROSITE-ProRule" id="PRU00723"/>
    </source>
</evidence>
<dbReference type="FunFam" id="4.10.1000.10:FF:000001">
    <property type="entry name" value="zinc finger CCCH domain-containing protein 15-like"/>
    <property type="match status" value="1"/>
</dbReference>
<feature type="region of interest" description="Disordered" evidence="6">
    <location>
        <begin position="280"/>
        <end position="322"/>
    </location>
</feature>
<proteinExistence type="evidence at transcript level"/>
<dbReference type="Pfam" id="PF00642">
    <property type="entry name" value="zf-CCCH"/>
    <property type="match status" value="2"/>
</dbReference>
<evidence type="ECO:0000259" key="7">
    <source>
        <dbReference type="PROSITE" id="PS50103"/>
    </source>
</evidence>
<evidence type="ECO:0000256" key="4">
    <source>
        <dbReference type="ARBA" id="ARBA00022833"/>
    </source>
</evidence>
<feature type="domain" description="C3H1-type" evidence="7">
    <location>
        <begin position="187"/>
        <end position="215"/>
    </location>
</feature>
<accession>F1L2Y5</accession>